<keyword evidence="6" id="KW-0812">Transmembrane</keyword>
<evidence type="ECO:0000256" key="5">
    <source>
        <dbReference type="ARBA" id="ARBA00023180"/>
    </source>
</evidence>
<dbReference type="PANTHER" id="PTHR11567">
    <property type="entry name" value="ACID PHOSPHATASE-RELATED"/>
    <property type="match status" value="1"/>
</dbReference>
<dbReference type="InterPro" id="IPR033379">
    <property type="entry name" value="Acid_Pase_AS"/>
</dbReference>
<dbReference type="GO" id="GO:0003993">
    <property type="term" value="F:acid phosphatase activity"/>
    <property type="evidence" value="ECO:0007669"/>
    <property type="project" value="UniProtKB-EC"/>
</dbReference>
<evidence type="ECO:0000256" key="4">
    <source>
        <dbReference type="ARBA" id="ARBA00023157"/>
    </source>
</evidence>
<evidence type="ECO:0000256" key="3">
    <source>
        <dbReference type="ARBA" id="ARBA00022801"/>
    </source>
</evidence>
<organism evidence="7 8">
    <name type="scientific">Paramecium primaurelia</name>
    <dbReference type="NCBI Taxonomy" id="5886"/>
    <lineage>
        <taxon>Eukaryota</taxon>
        <taxon>Sar</taxon>
        <taxon>Alveolata</taxon>
        <taxon>Ciliophora</taxon>
        <taxon>Intramacronucleata</taxon>
        <taxon>Oligohymenophorea</taxon>
        <taxon>Peniculida</taxon>
        <taxon>Parameciidae</taxon>
        <taxon>Paramecium</taxon>
    </lineage>
</organism>
<accession>A0A8S1MTX7</accession>
<keyword evidence="4" id="KW-1015">Disulfide bond</keyword>
<evidence type="ECO:0008006" key="9">
    <source>
        <dbReference type="Google" id="ProtNLM"/>
    </source>
</evidence>
<protein>
    <recommendedName>
        <fullName evidence="9">Histidine phosphatase family (Branch 2) protein</fullName>
    </recommendedName>
</protein>
<name>A0A8S1MTX7_PARPR</name>
<evidence type="ECO:0000313" key="8">
    <source>
        <dbReference type="Proteomes" id="UP000688137"/>
    </source>
</evidence>
<keyword evidence="5" id="KW-0325">Glycoprotein</keyword>
<feature type="transmembrane region" description="Helical" evidence="6">
    <location>
        <begin position="412"/>
        <end position="436"/>
    </location>
</feature>
<dbReference type="PROSITE" id="PS00616">
    <property type="entry name" value="HIS_ACID_PHOSPHAT_1"/>
    <property type="match status" value="1"/>
</dbReference>
<reference evidence="7" key="1">
    <citation type="submission" date="2021-01" db="EMBL/GenBank/DDBJ databases">
        <authorList>
            <consortium name="Genoscope - CEA"/>
            <person name="William W."/>
        </authorList>
    </citation>
    <scope>NUCLEOTIDE SEQUENCE</scope>
</reference>
<evidence type="ECO:0000256" key="6">
    <source>
        <dbReference type="SAM" id="Phobius"/>
    </source>
</evidence>
<dbReference type="EMBL" id="CAJJDM010000061">
    <property type="protein sequence ID" value="CAD8078384.1"/>
    <property type="molecule type" value="Genomic_DNA"/>
</dbReference>
<dbReference type="Pfam" id="PF00328">
    <property type="entry name" value="His_Phos_2"/>
    <property type="match status" value="1"/>
</dbReference>
<sequence>MKIILIFSIVLYQYLCADKLLFIQAIWRHGSRTPVNCNWNCEYFIENDLLNGYLTPTGIRQHYALGQWMRKRYIVDYPLLSDIYDASQIFVYSTDVNRTIMSAMSNLQGMYSNNGPNIPLVQESYLIPPNPGAKTPTDIGQSALQYNLQILPIHMKEAITDERLLSILICPKGYEMFAQNMQSNLTMAVSVKAQDTLIQFCNEMQIDPLEFNIFTLTEYMDTFYSCIYNDYPMPNDLTKETYQKADSLYALTIALQLYQTRQQIDIFSTPFFESLLSYFDSALTQQQTENNQKYIIYSAHDINVQLIASALNFTSAECMAQVYLEQEVNNKNCIYTYPGFASNIIWELWEDDVTHDHYIKILYNGTEMDVCNTDSKKCSYKVFKQLIQNQKRDYQKECEVQIDPIIEQKVPIWMITLLIIFLVIVLVLFLYILYLCKYLRQKNKISLNEDRS</sequence>
<keyword evidence="2" id="KW-0732">Signal</keyword>
<keyword evidence="3" id="KW-0378">Hydrolase</keyword>
<dbReference type="Proteomes" id="UP000688137">
    <property type="component" value="Unassembled WGS sequence"/>
</dbReference>
<comment type="caution">
    <text evidence="7">The sequence shown here is derived from an EMBL/GenBank/DDBJ whole genome shotgun (WGS) entry which is preliminary data.</text>
</comment>
<proteinExistence type="predicted"/>
<dbReference type="AlphaFoldDB" id="A0A8S1MTX7"/>
<keyword evidence="6" id="KW-1133">Transmembrane helix</keyword>
<keyword evidence="6" id="KW-0472">Membrane</keyword>
<dbReference type="CDD" id="cd07061">
    <property type="entry name" value="HP_HAP_like"/>
    <property type="match status" value="1"/>
</dbReference>
<dbReference type="InterPro" id="IPR050645">
    <property type="entry name" value="Histidine_acid_phosphatase"/>
</dbReference>
<dbReference type="PANTHER" id="PTHR11567:SF211">
    <property type="entry name" value="PROSTATIC ACID PHOSPHATASE"/>
    <property type="match status" value="1"/>
</dbReference>
<comment type="catalytic activity">
    <reaction evidence="1">
        <text>a phosphate monoester + H2O = an alcohol + phosphate</text>
        <dbReference type="Rhea" id="RHEA:15017"/>
        <dbReference type="ChEBI" id="CHEBI:15377"/>
        <dbReference type="ChEBI" id="CHEBI:30879"/>
        <dbReference type="ChEBI" id="CHEBI:43474"/>
        <dbReference type="ChEBI" id="CHEBI:67140"/>
        <dbReference type="EC" id="3.1.3.2"/>
    </reaction>
</comment>
<dbReference type="InterPro" id="IPR000560">
    <property type="entry name" value="His_Pase_clade-2"/>
</dbReference>
<dbReference type="OMA" id="NCNWNCE"/>
<evidence type="ECO:0000256" key="1">
    <source>
        <dbReference type="ARBA" id="ARBA00000032"/>
    </source>
</evidence>
<keyword evidence="8" id="KW-1185">Reference proteome</keyword>
<gene>
    <name evidence="7" type="ORF">PPRIM_AZ9-3.1.T0600020</name>
</gene>
<evidence type="ECO:0000256" key="2">
    <source>
        <dbReference type="ARBA" id="ARBA00022729"/>
    </source>
</evidence>
<evidence type="ECO:0000313" key="7">
    <source>
        <dbReference type="EMBL" id="CAD8078384.1"/>
    </source>
</evidence>